<dbReference type="InterPro" id="IPR015803">
    <property type="entry name" value="Cys-tRNA-ligase"/>
</dbReference>
<comment type="catalytic activity">
    <reaction evidence="9">
        <text>tRNA(Cys) + L-cysteine + ATP = L-cysteinyl-tRNA(Cys) + AMP + diphosphate</text>
        <dbReference type="Rhea" id="RHEA:17773"/>
        <dbReference type="Rhea" id="RHEA-COMP:9661"/>
        <dbReference type="Rhea" id="RHEA-COMP:9679"/>
        <dbReference type="ChEBI" id="CHEBI:30616"/>
        <dbReference type="ChEBI" id="CHEBI:33019"/>
        <dbReference type="ChEBI" id="CHEBI:35235"/>
        <dbReference type="ChEBI" id="CHEBI:78442"/>
        <dbReference type="ChEBI" id="CHEBI:78517"/>
        <dbReference type="ChEBI" id="CHEBI:456215"/>
        <dbReference type="EC" id="6.1.1.16"/>
    </reaction>
</comment>
<keyword evidence="8 9" id="KW-0030">Aminoacyl-tRNA synthetase</keyword>
<dbReference type="InterPro" id="IPR032678">
    <property type="entry name" value="tRNA-synt_1_cat_dom"/>
</dbReference>
<evidence type="ECO:0000256" key="6">
    <source>
        <dbReference type="ARBA" id="ARBA00022840"/>
    </source>
</evidence>
<dbReference type="GO" id="GO:0008270">
    <property type="term" value="F:zinc ion binding"/>
    <property type="evidence" value="ECO:0007669"/>
    <property type="project" value="UniProtKB-UniRule"/>
</dbReference>
<dbReference type="STRING" id="1802068.A3B02_00150"/>
<comment type="similarity">
    <text evidence="9">Belongs to the class-I aminoacyl-tRNA synthetase family.</text>
</comment>
<gene>
    <name evidence="9" type="primary">cysS</name>
    <name evidence="12" type="ORF">A3B02_00150</name>
</gene>
<dbReference type="InterPro" id="IPR024909">
    <property type="entry name" value="Cys-tRNA/MSH_ligase"/>
</dbReference>
<evidence type="ECO:0000256" key="2">
    <source>
        <dbReference type="ARBA" id="ARBA00022598"/>
    </source>
</evidence>
<comment type="cofactor">
    <cofactor evidence="9">
        <name>Zn(2+)</name>
        <dbReference type="ChEBI" id="CHEBI:29105"/>
    </cofactor>
    <text evidence="9">Binds 1 zinc ion per subunit.</text>
</comment>
<dbReference type="InterPro" id="IPR009080">
    <property type="entry name" value="tRNAsynth_Ia_anticodon-bd"/>
</dbReference>
<comment type="subunit">
    <text evidence="1 9">Monomer.</text>
</comment>
<accession>A0A1F7J909</accession>
<sequence>MKLYNTKSHTIEEFTPLHAGLVTFYSCGFTAYDYPHIGHSRKYITDDLLKRSLTYVGYNVKHVMNITDVGHLVSDDDEGEDKLEKGARKFGKTPEEIAAFFTDLFLKSNDAVNIIRPDPIVKATDHIPDMITLIQSLQKKGFIYETDEALYFDTPRDPDYGVLSGKNLSANNARSREGVYTDPHKKHPADFVLWFKRVGHHAQHVMHWDSPWGDGFPGWHIECSAMSMKYLGDTIDIHSGGVDLIPVHHENEIAQSECATGEEFVRFWVHTEFLRVDGVKMSKSLGNFYTVDDIIQKGFDPLAIRYLVLQTHYRQELNFTWDSLQAAQNALGKLRDITVQLRAQTQRQQLSEEKMSRTEELSQTFTQTISEDLQIPQALATLWEALKSNIPSLDKLDFLYECDRVFGLKLAEWEISTAEIPADIVELAKKRQQLRQKKDFQTADTLRKEIEKRGYVLEDRGEEYQILKK</sequence>
<dbReference type="PROSITE" id="PS51257">
    <property type="entry name" value="PROKAR_LIPOPROTEIN"/>
    <property type="match status" value="1"/>
</dbReference>
<comment type="caution">
    <text evidence="12">The sequence shown here is derived from an EMBL/GenBank/DDBJ whole genome shotgun (WGS) entry which is preliminary data.</text>
</comment>
<evidence type="ECO:0000256" key="4">
    <source>
        <dbReference type="ARBA" id="ARBA00022741"/>
    </source>
</evidence>
<dbReference type="PANTHER" id="PTHR10890">
    <property type="entry name" value="CYSTEINYL-TRNA SYNTHETASE"/>
    <property type="match status" value="1"/>
</dbReference>
<dbReference type="InterPro" id="IPR056411">
    <property type="entry name" value="CysS_C"/>
</dbReference>
<feature type="short sequence motif" description="'KMSKS' region" evidence="9">
    <location>
        <begin position="280"/>
        <end position="284"/>
    </location>
</feature>
<dbReference type="Gene3D" id="3.40.50.620">
    <property type="entry name" value="HUPs"/>
    <property type="match status" value="1"/>
</dbReference>
<keyword evidence="4 9" id="KW-0547">Nucleotide-binding</keyword>
<evidence type="ECO:0000256" key="3">
    <source>
        <dbReference type="ARBA" id="ARBA00022723"/>
    </source>
</evidence>
<organism evidence="12 13">
    <name type="scientific">Candidatus Roizmanbacteria bacterium RIFCSPLOWO2_01_FULL_42_14</name>
    <dbReference type="NCBI Taxonomy" id="1802068"/>
    <lineage>
        <taxon>Bacteria</taxon>
        <taxon>Candidatus Roizmaniibacteriota</taxon>
    </lineage>
</organism>
<dbReference type="Pfam" id="PF23493">
    <property type="entry name" value="CysS_C"/>
    <property type="match status" value="1"/>
</dbReference>
<name>A0A1F7J909_9BACT</name>
<keyword evidence="5 9" id="KW-0862">Zinc</keyword>
<evidence type="ECO:0000256" key="8">
    <source>
        <dbReference type="ARBA" id="ARBA00023146"/>
    </source>
</evidence>
<evidence type="ECO:0000256" key="9">
    <source>
        <dbReference type="HAMAP-Rule" id="MF_00041"/>
    </source>
</evidence>
<comment type="subcellular location">
    <subcellularLocation>
        <location evidence="9">Cytoplasm</location>
    </subcellularLocation>
</comment>
<dbReference type="InterPro" id="IPR014729">
    <property type="entry name" value="Rossmann-like_a/b/a_fold"/>
</dbReference>
<dbReference type="EMBL" id="MGAS01000014">
    <property type="protein sequence ID" value="OGK52056.1"/>
    <property type="molecule type" value="Genomic_DNA"/>
</dbReference>
<dbReference type="PANTHER" id="PTHR10890:SF3">
    <property type="entry name" value="CYSTEINE--TRNA LIGASE, CYTOPLASMIC"/>
    <property type="match status" value="1"/>
</dbReference>
<evidence type="ECO:0000256" key="1">
    <source>
        <dbReference type="ARBA" id="ARBA00011245"/>
    </source>
</evidence>
<dbReference type="PRINTS" id="PR00983">
    <property type="entry name" value="TRNASYNTHCYS"/>
</dbReference>
<evidence type="ECO:0000256" key="5">
    <source>
        <dbReference type="ARBA" id="ARBA00022833"/>
    </source>
</evidence>
<feature type="binding site" evidence="9">
    <location>
        <position position="27"/>
    </location>
    <ligand>
        <name>Zn(2+)</name>
        <dbReference type="ChEBI" id="CHEBI:29105"/>
    </ligand>
</feature>
<keyword evidence="6 9" id="KW-0067">ATP-binding</keyword>
<proteinExistence type="inferred from homology"/>
<dbReference type="GO" id="GO:0005524">
    <property type="term" value="F:ATP binding"/>
    <property type="evidence" value="ECO:0007669"/>
    <property type="project" value="UniProtKB-UniRule"/>
</dbReference>
<reference evidence="12 13" key="1">
    <citation type="journal article" date="2016" name="Nat. Commun.">
        <title>Thousands of microbial genomes shed light on interconnected biogeochemical processes in an aquifer system.</title>
        <authorList>
            <person name="Anantharaman K."/>
            <person name="Brown C.T."/>
            <person name="Hug L.A."/>
            <person name="Sharon I."/>
            <person name="Castelle C.J."/>
            <person name="Probst A.J."/>
            <person name="Thomas B.C."/>
            <person name="Singh A."/>
            <person name="Wilkins M.J."/>
            <person name="Karaoz U."/>
            <person name="Brodie E.L."/>
            <person name="Williams K.H."/>
            <person name="Hubbard S.S."/>
            <person name="Banfield J.F."/>
        </authorList>
    </citation>
    <scope>NUCLEOTIDE SEQUENCE [LARGE SCALE GENOMIC DNA]</scope>
</reference>
<keyword evidence="7 9" id="KW-0648">Protein biosynthesis</keyword>
<feature type="binding site" evidence="9">
    <location>
        <position position="248"/>
    </location>
    <ligand>
        <name>Zn(2+)</name>
        <dbReference type="ChEBI" id="CHEBI:29105"/>
    </ligand>
</feature>
<evidence type="ECO:0000256" key="7">
    <source>
        <dbReference type="ARBA" id="ARBA00022917"/>
    </source>
</evidence>
<keyword evidence="9" id="KW-0963">Cytoplasm</keyword>
<dbReference type="Proteomes" id="UP000178914">
    <property type="component" value="Unassembled WGS sequence"/>
</dbReference>
<dbReference type="HAMAP" id="MF_00041">
    <property type="entry name" value="Cys_tRNA_synth"/>
    <property type="match status" value="1"/>
</dbReference>
<feature type="short sequence motif" description="'HIGH' region" evidence="9">
    <location>
        <begin position="29"/>
        <end position="39"/>
    </location>
</feature>
<feature type="binding site" evidence="9">
    <location>
        <position position="252"/>
    </location>
    <ligand>
        <name>Zn(2+)</name>
        <dbReference type="ChEBI" id="CHEBI:29105"/>
    </ligand>
</feature>
<feature type="domain" description="tRNA synthetases class I catalytic" evidence="10">
    <location>
        <begin position="14"/>
        <end position="328"/>
    </location>
</feature>
<feature type="binding site" evidence="9">
    <location>
        <position position="283"/>
    </location>
    <ligand>
        <name>ATP</name>
        <dbReference type="ChEBI" id="CHEBI:30616"/>
    </ligand>
</feature>
<evidence type="ECO:0000313" key="13">
    <source>
        <dbReference type="Proteomes" id="UP000178914"/>
    </source>
</evidence>
<evidence type="ECO:0000259" key="11">
    <source>
        <dbReference type="Pfam" id="PF23493"/>
    </source>
</evidence>
<protein>
    <recommendedName>
        <fullName evidence="9">Cysteine--tRNA ligase</fullName>
        <ecNumber evidence="9">6.1.1.16</ecNumber>
    </recommendedName>
    <alternativeName>
        <fullName evidence="9">Cysteinyl-tRNA synthetase</fullName>
        <shortName evidence="9">CysRS</shortName>
    </alternativeName>
</protein>
<dbReference type="EC" id="6.1.1.16" evidence="9"/>
<dbReference type="NCBIfam" id="TIGR00435">
    <property type="entry name" value="cysS"/>
    <property type="match status" value="1"/>
</dbReference>
<dbReference type="SUPFAM" id="SSF52374">
    <property type="entry name" value="Nucleotidylyl transferase"/>
    <property type="match status" value="1"/>
</dbReference>
<dbReference type="GO" id="GO:0004817">
    <property type="term" value="F:cysteine-tRNA ligase activity"/>
    <property type="evidence" value="ECO:0007669"/>
    <property type="project" value="UniProtKB-UniRule"/>
</dbReference>
<dbReference type="GO" id="GO:0006423">
    <property type="term" value="P:cysteinyl-tRNA aminoacylation"/>
    <property type="evidence" value="ECO:0007669"/>
    <property type="project" value="UniProtKB-UniRule"/>
</dbReference>
<dbReference type="AlphaFoldDB" id="A0A1F7J909"/>
<keyword evidence="2 9" id="KW-0436">Ligase</keyword>
<keyword evidence="3 9" id="KW-0479">Metal-binding</keyword>
<dbReference type="Gene3D" id="1.20.120.1910">
    <property type="entry name" value="Cysteine-tRNA ligase, C-terminal anti-codon recognition domain"/>
    <property type="match status" value="1"/>
</dbReference>
<evidence type="ECO:0000259" key="10">
    <source>
        <dbReference type="Pfam" id="PF01406"/>
    </source>
</evidence>
<dbReference type="SUPFAM" id="SSF47323">
    <property type="entry name" value="Anticodon-binding domain of a subclass of class I aminoacyl-tRNA synthetases"/>
    <property type="match status" value="1"/>
</dbReference>
<dbReference type="GO" id="GO:0005829">
    <property type="term" value="C:cytosol"/>
    <property type="evidence" value="ECO:0007669"/>
    <property type="project" value="TreeGrafter"/>
</dbReference>
<dbReference type="Pfam" id="PF01406">
    <property type="entry name" value="tRNA-synt_1e"/>
    <property type="match status" value="1"/>
</dbReference>
<feature type="binding site" evidence="9">
    <location>
        <position position="223"/>
    </location>
    <ligand>
        <name>Zn(2+)</name>
        <dbReference type="ChEBI" id="CHEBI:29105"/>
    </ligand>
</feature>
<dbReference type="CDD" id="cd00672">
    <property type="entry name" value="CysRS_core"/>
    <property type="match status" value="1"/>
</dbReference>
<evidence type="ECO:0000313" key="12">
    <source>
        <dbReference type="EMBL" id="OGK52056.1"/>
    </source>
</evidence>
<feature type="domain" description="Cysteinyl-tRNA ligase anticodon binding" evidence="11">
    <location>
        <begin position="418"/>
        <end position="464"/>
    </location>
</feature>